<keyword evidence="1" id="KW-0805">Transcription regulation</keyword>
<evidence type="ECO:0000259" key="4">
    <source>
        <dbReference type="PROSITE" id="PS01124"/>
    </source>
</evidence>
<feature type="domain" description="HTH araC/xylS-type" evidence="4">
    <location>
        <begin position="198"/>
        <end position="282"/>
    </location>
</feature>
<dbReference type="Pfam" id="PF12833">
    <property type="entry name" value="HTH_18"/>
    <property type="match status" value="1"/>
</dbReference>
<dbReference type="OrthoDB" id="2559672at2"/>
<proteinExistence type="predicted"/>
<dbReference type="Pfam" id="PF20240">
    <property type="entry name" value="DUF6597"/>
    <property type="match status" value="1"/>
</dbReference>
<protein>
    <submittedName>
        <fullName evidence="5">AraC family transcriptional regulator</fullName>
    </submittedName>
</protein>
<dbReference type="GO" id="GO:0043565">
    <property type="term" value="F:sequence-specific DNA binding"/>
    <property type="evidence" value="ECO:0007669"/>
    <property type="project" value="InterPro"/>
</dbReference>
<dbReference type="SUPFAM" id="SSF46689">
    <property type="entry name" value="Homeodomain-like"/>
    <property type="match status" value="1"/>
</dbReference>
<organism evidence="5 6">
    <name type="scientific">Pseudonocardia sediminis</name>
    <dbReference type="NCBI Taxonomy" id="1397368"/>
    <lineage>
        <taxon>Bacteria</taxon>
        <taxon>Bacillati</taxon>
        <taxon>Actinomycetota</taxon>
        <taxon>Actinomycetes</taxon>
        <taxon>Pseudonocardiales</taxon>
        <taxon>Pseudonocardiaceae</taxon>
        <taxon>Pseudonocardia</taxon>
    </lineage>
</organism>
<gene>
    <name evidence="5" type="ORF">EV383_3183</name>
</gene>
<dbReference type="InterPro" id="IPR050204">
    <property type="entry name" value="AraC_XylS_family_regulators"/>
</dbReference>
<reference evidence="5 6" key="1">
    <citation type="submission" date="2019-02" db="EMBL/GenBank/DDBJ databases">
        <title>Sequencing the genomes of 1000 actinobacteria strains.</title>
        <authorList>
            <person name="Klenk H.-P."/>
        </authorList>
    </citation>
    <scope>NUCLEOTIDE SEQUENCE [LARGE SCALE GENOMIC DNA]</scope>
    <source>
        <strain evidence="5 6">DSM 45779</strain>
    </source>
</reference>
<dbReference type="SMART" id="SM00342">
    <property type="entry name" value="HTH_ARAC"/>
    <property type="match status" value="1"/>
</dbReference>
<dbReference type="AlphaFoldDB" id="A0A4Q7UZ55"/>
<evidence type="ECO:0000313" key="6">
    <source>
        <dbReference type="Proteomes" id="UP000291591"/>
    </source>
</evidence>
<keyword evidence="6" id="KW-1185">Reference proteome</keyword>
<dbReference type="GO" id="GO:0003700">
    <property type="term" value="F:DNA-binding transcription factor activity"/>
    <property type="evidence" value="ECO:0007669"/>
    <property type="project" value="InterPro"/>
</dbReference>
<sequence length="291" mass="31235">MTRPSRPGVHPLPPDTRGIVGPVRLSRTASLNRYPARGELDGLVGQFWAVCWALPDGVEHTQAVLTHPSVNVTVGSAEDDPETIVAGVHGVTRDLSSRVLRRSGWTVGARMAPGGIGAFLAVPAQDVTDRIVGVDALGLDGPDLVGRATSVDDEPRRVEVLAAALTGVLERADPDRVAAARDVTGVARLAETDRGLRRVEQLAEAAGIGVRSLQRLFREHAGVSPTWVLRRYRLLDAAERVRAGETVSWAEVARELGFADQAHLVRDFRSALGETPAAYARARHQEIAEQS</sequence>
<dbReference type="Gene3D" id="1.10.10.60">
    <property type="entry name" value="Homeodomain-like"/>
    <property type="match status" value="1"/>
</dbReference>
<dbReference type="InterPro" id="IPR018060">
    <property type="entry name" value="HTH_AraC"/>
</dbReference>
<evidence type="ECO:0000256" key="1">
    <source>
        <dbReference type="ARBA" id="ARBA00023015"/>
    </source>
</evidence>
<dbReference type="EMBL" id="SHKL01000001">
    <property type="protein sequence ID" value="RZT86291.1"/>
    <property type="molecule type" value="Genomic_DNA"/>
</dbReference>
<accession>A0A4Q7UZ55</accession>
<dbReference type="RefSeq" id="WP_130290613.1">
    <property type="nucleotide sequence ID" value="NZ_SHKL01000001.1"/>
</dbReference>
<dbReference type="Proteomes" id="UP000291591">
    <property type="component" value="Unassembled WGS sequence"/>
</dbReference>
<dbReference type="PANTHER" id="PTHR46796">
    <property type="entry name" value="HTH-TYPE TRANSCRIPTIONAL ACTIVATOR RHAS-RELATED"/>
    <property type="match status" value="1"/>
</dbReference>
<comment type="caution">
    <text evidence="5">The sequence shown here is derived from an EMBL/GenBank/DDBJ whole genome shotgun (WGS) entry which is preliminary data.</text>
</comment>
<name>A0A4Q7UZ55_PSEST</name>
<dbReference type="PROSITE" id="PS01124">
    <property type="entry name" value="HTH_ARAC_FAMILY_2"/>
    <property type="match status" value="1"/>
</dbReference>
<keyword evidence="2" id="KW-0238">DNA-binding</keyword>
<keyword evidence="3" id="KW-0804">Transcription</keyword>
<dbReference type="InterPro" id="IPR009057">
    <property type="entry name" value="Homeodomain-like_sf"/>
</dbReference>
<evidence type="ECO:0000256" key="2">
    <source>
        <dbReference type="ARBA" id="ARBA00023125"/>
    </source>
</evidence>
<evidence type="ECO:0000256" key="3">
    <source>
        <dbReference type="ARBA" id="ARBA00023163"/>
    </source>
</evidence>
<evidence type="ECO:0000313" key="5">
    <source>
        <dbReference type="EMBL" id="RZT86291.1"/>
    </source>
</evidence>
<dbReference type="InterPro" id="IPR046532">
    <property type="entry name" value="DUF6597"/>
</dbReference>